<comment type="similarity">
    <text evidence="1">Belongs to the phD/YefM antitoxin family.</text>
</comment>
<dbReference type="Proteomes" id="UP000253915">
    <property type="component" value="Unassembled WGS sequence"/>
</dbReference>
<reference evidence="6 10" key="1">
    <citation type="journal article" date="2005" name="Appl. Environ. Microbiol.">
        <title>Intestinal bacterial communities that produce active estrogen-like compounds enterodiol and enterolactone in humans.</title>
        <authorList>
            <person name="Clavel T."/>
            <person name="Henderson G."/>
            <person name="Alpert C.A."/>
            <person name="Philippe C."/>
            <person name="Rigottier-Gois L."/>
            <person name="Dore J."/>
            <person name="Blaut M."/>
        </authorList>
    </citation>
    <scope>NUCLEOTIDE SEQUENCE [LARGE SCALE GENOMIC DNA]</scope>
    <source>
        <strain evidence="6 10">SECO-MT75m2</strain>
    </source>
</reference>
<dbReference type="AlphaFoldDB" id="A0A369NT25"/>
<dbReference type="EMBL" id="VEVP01000011">
    <property type="protein sequence ID" value="TNU91750.1"/>
    <property type="molecule type" value="Genomic_DNA"/>
</dbReference>
<dbReference type="GeneID" id="69511807"/>
<evidence type="ECO:0000313" key="9">
    <source>
        <dbReference type="Proteomes" id="UP000253970"/>
    </source>
</evidence>
<accession>A0A369NT25</accession>
<dbReference type="EMBL" id="WPOM01000013">
    <property type="protein sequence ID" value="MVN33129.1"/>
    <property type="molecule type" value="Genomic_DNA"/>
</dbReference>
<dbReference type="EMBL" id="PPUQ01000013">
    <property type="protein sequence ID" value="RDC37351.1"/>
    <property type="molecule type" value="Genomic_DNA"/>
</dbReference>
<gene>
    <name evidence="5" type="ORF">C1853_10330</name>
    <name evidence="4" type="ORF">C1872_10775</name>
    <name evidence="3" type="ORF">C1875_11290</name>
    <name evidence="6" type="ORF">FIC87_06550</name>
    <name evidence="2" type="ORF">GO726_08100</name>
</gene>
<evidence type="ECO:0000313" key="7">
    <source>
        <dbReference type="Proteomes" id="UP000253752"/>
    </source>
</evidence>
<evidence type="ECO:0000256" key="1">
    <source>
        <dbReference type="ARBA" id="ARBA00009981"/>
    </source>
</evidence>
<dbReference type="EMBL" id="PPTX01000016">
    <property type="protein sequence ID" value="RDB78167.1"/>
    <property type="molecule type" value="Genomic_DNA"/>
</dbReference>
<evidence type="ECO:0000313" key="3">
    <source>
        <dbReference type="EMBL" id="RDB68721.1"/>
    </source>
</evidence>
<sequence>MVMQAALPQIRPISDLRTRLNDIENLARESREPIIMTKNGTASLIVIDSDAYDEHLHHERAVRKLREAEIEEKYRPAAVSYDEVKARVDQLIEAAEHLGAHD</sequence>
<evidence type="ECO:0000313" key="5">
    <source>
        <dbReference type="EMBL" id="RDC37351.1"/>
    </source>
</evidence>
<evidence type="ECO:0000313" key="4">
    <source>
        <dbReference type="EMBL" id="RDB78167.1"/>
    </source>
</evidence>
<dbReference type="Proteomes" id="UP000253970">
    <property type="component" value="Unassembled WGS sequence"/>
</dbReference>
<reference evidence="6" key="3">
    <citation type="submission" date="2019-06" db="EMBL/GenBank/DDBJ databases">
        <authorList>
            <person name="Bisanz J.E."/>
            <person name="Turnbaugh P.J."/>
        </authorList>
    </citation>
    <scope>NUCLEOTIDE SEQUENCE</scope>
    <source>
        <strain evidence="6">SECO-MT75m2</strain>
    </source>
</reference>
<dbReference type="Proteomes" id="UP000436429">
    <property type="component" value="Unassembled WGS sequence"/>
</dbReference>
<evidence type="ECO:0000313" key="2">
    <source>
        <dbReference type="EMBL" id="MVN33129.1"/>
    </source>
</evidence>
<dbReference type="Proteomes" id="UP000253752">
    <property type="component" value="Unassembled WGS sequence"/>
</dbReference>
<dbReference type="EMBL" id="PPTU01000018">
    <property type="protein sequence ID" value="RDB68721.1"/>
    <property type="molecule type" value="Genomic_DNA"/>
</dbReference>
<evidence type="ECO:0000313" key="6">
    <source>
        <dbReference type="EMBL" id="TNU91750.1"/>
    </source>
</evidence>
<organism evidence="2 11">
    <name type="scientific">Eggerthella lenta</name>
    <name type="common">Eubacterium lentum</name>
    <dbReference type="NCBI Taxonomy" id="84112"/>
    <lineage>
        <taxon>Bacteria</taxon>
        <taxon>Bacillati</taxon>
        <taxon>Actinomycetota</taxon>
        <taxon>Coriobacteriia</taxon>
        <taxon>Eggerthellales</taxon>
        <taxon>Eggerthellaceae</taxon>
        <taxon>Eggerthella</taxon>
    </lineage>
</organism>
<dbReference type="SUPFAM" id="SSF143120">
    <property type="entry name" value="YefM-like"/>
    <property type="match status" value="1"/>
</dbReference>
<evidence type="ECO:0000313" key="8">
    <source>
        <dbReference type="Proteomes" id="UP000253915"/>
    </source>
</evidence>
<dbReference type="InterPro" id="IPR036165">
    <property type="entry name" value="YefM-like_sf"/>
</dbReference>
<dbReference type="Proteomes" id="UP000312594">
    <property type="component" value="Unassembled WGS sequence"/>
</dbReference>
<evidence type="ECO:0000313" key="10">
    <source>
        <dbReference type="Proteomes" id="UP000312594"/>
    </source>
</evidence>
<comment type="caution">
    <text evidence="2">The sequence shown here is derived from an EMBL/GenBank/DDBJ whole genome shotgun (WGS) entry which is preliminary data.</text>
</comment>
<dbReference type="Gene3D" id="3.40.1620.10">
    <property type="entry name" value="YefM-like domain"/>
    <property type="match status" value="1"/>
</dbReference>
<reference evidence="7 8" key="2">
    <citation type="journal article" date="2018" name="Elife">
        <title>Discovery and characterization of a prevalent human gut bacterial enzyme sufficient for the inactivation of a family of plant toxins.</title>
        <authorList>
            <person name="Koppel N."/>
            <person name="Bisanz J.E."/>
            <person name="Pandelia M.E."/>
            <person name="Turnbaugh P.J."/>
            <person name="Balskus E.P."/>
        </authorList>
    </citation>
    <scope>NUCLEOTIDE SEQUENCE [LARGE SCALE GENOMIC DNA]</scope>
    <source>
        <strain evidence="5 8">16A</strain>
        <strain evidence="4 7">MR1 #12</strain>
        <strain evidence="3 9">W1 BHI 6</strain>
    </source>
</reference>
<reference evidence="2 11" key="4">
    <citation type="submission" date="2019-11" db="EMBL/GenBank/DDBJ databases">
        <title>Whole genome shotgun sequencing (WGS) data from Adlercreutzia equolifaciens ResAG-91, Eggerthella lenta MRI-F36, MRI-F37, MRI-F40, ResAG-49, ResAG-88, ResAG-121, ResAG-145, and Gordonibacter sp. ResAG-5, ResAG-26, ResAG-43, ResAG-50, ResAG-59.</title>
        <authorList>
            <person name="Stoll D.A."/>
            <person name="Danylec N."/>
            <person name="Franz C.M.A.P."/>
            <person name="Huch M."/>
        </authorList>
    </citation>
    <scope>NUCLEOTIDE SEQUENCE [LARGE SCALE GENOMIC DNA]</scope>
    <source>
        <strain evidence="2 11">ResAG-88</strain>
    </source>
</reference>
<name>A0A369NT25_EGGLN</name>
<proteinExistence type="inferred from homology"/>
<protein>
    <submittedName>
        <fullName evidence="2">Type II toxin-antitoxin system Phd/YefM family antitoxin</fullName>
    </submittedName>
</protein>
<evidence type="ECO:0000313" key="11">
    <source>
        <dbReference type="Proteomes" id="UP000436429"/>
    </source>
</evidence>
<dbReference type="RefSeq" id="WP_009306606.1">
    <property type="nucleotide sequence ID" value="NZ_AP025575.1"/>
</dbReference>